<dbReference type="PANTHER" id="PTHR43774">
    <property type="entry name" value="PEPTIDE METHIONINE SULFOXIDE REDUCTASE"/>
    <property type="match status" value="1"/>
</dbReference>
<evidence type="ECO:0000313" key="5">
    <source>
        <dbReference type="Proteomes" id="UP000033048"/>
    </source>
</evidence>
<name>A0A0E3SQT2_METMT</name>
<dbReference type="AlphaFoldDB" id="A0A0E3SQT2"/>
<dbReference type="GO" id="GO:0008113">
    <property type="term" value="F:peptide-methionine (S)-S-oxide reductase activity"/>
    <property type="evidence" value="ECO:0007669"/>
    <property type="project" value="UniProtKB-UniRule"/>
</dbReference>
<dbReference type="EMBL" id="CP009518">
    <property type="protein sequence ID" value="AKB84523.1"/>
    <property type="molecule type" value="Genomic_DNA"/>
</dbReference>
<dbReference type="SUPFAM" id="SSF55068">
    <property type="entry name" value="Peptide methionine sulfoxide reductase"/>
    <property type="match status" value="1"/>
</dbReference>
<dbReference type="HOGENOM" id="CLU_031040_10_0_2"/>
<sequence>MLEKATFAAGCFWGVEDNFSRVRGVVSTKVGYTGGSMENPGYYDVATGKTGHAESIEILFDPEIVSYEELLEVFWSIHDPTTLNKQGPDIGTQYRSAIFYHDENQKENALNSKKRQEESKQYINSIKTEIVPADIFYPAEEYHQKYFEKLRGR</sequence>
<dbReference type="Pfam" id="PF01625">
    <property type="entry name" value="PMSR"/>
    <property type="match status" value="1"/>
</dbReference>
<gene>
    <name evidence="2" type="primary">msrA</name>
    <name evidence="4" type="ORF">MCMEM_0470</name>
</gene>
<evidence type="ECO:0000256" key="1">
    <source>
        <dbReference type="ARBA" id="ARBA00023002"/>
    </source>
</evidence>
<dbReference type="InterPro" id="IPR036509">
    <property type="entry name" value="Met_Sox_Rdtase_MsrA_sf"/>
</dbReference>
<dbReference type="GO" id="GO:0033744">
    <property type="term" value="F:L-methionine:thioredoxin-disulfide S-oxidoreductase activity"/>
    <property type="evidence" value="ECO:0007669"/>
    <property type="project" value="RHEA"/>
</dbReference>
<dbReference type="PANTHER" id="PTHR43774:SF1">
    <property type="entry name" value="PEPTIDE METHIONINE SULFOXIDE REDUCTASE MSRA 2"/>
    <property type="match status" value="1"/>
</dbReference>
<comment type="function">
    <text evidence="2">Has an important function as a repair enzyme for proteins that have been inactivated by oxidation. Catalyzes the reversible oxidation-reduction of methionine sulfoxide in proteins to methionine.</text>
</comment>
<comment type="similarity">
    <text evidence="2">Belongs to the MsrA Met sulfoxide reductase family.</text>
</comment>
<dbReference type="Gene3D" id="3.30.1060.10">
    <property type="entry name" value="Peptide methionine sulphoxide reductase MsrA"/>
    <property type="match status" value="1"/>
</dbReference>
<keyword evidence="5" id="KW-1185">Reference proteome</keyword>
<keyword evidence="1 2" id="KW-0560">Oxidoreductase</keyword>
<evidence type="ECO:0000256" key="2">
    <source>
        <dbReference type="HAMAP-Rule" id="MF_01401"/>
    </source>
</evidence>
<protein>
    <recommendedName>
        <fullName evidence="2">Peptide methionine sulfoxide reductase MsrA</fullName>
        <shortName evidence="2">Protein-methionine-S-oxide reductase</shortName>
        <ecNumber evidence="2">1.8.4.11</ecNumber>
    </recommendedName>
    <alternativeName>
        <fullName evidence="2">Peptide-methionine (S)-S-oxide reductase</fullName>
        <shortName evidence="2">Peptide Met(O) reductase</shortName>
    </alternativeName>
</protein>
<dbReference type="HAMAP" id="MF_01401">
    <property type="entry name" value="MsrA"/>
    <property type="match status" value="1"/>
</dbReference>
<dbReference type="NCBIfam" id="TIGR00401">
    <property type="entry name" value="msrA"/>
    <property type="match status" value="1"/>
</dbReference>
<proteinExistence type="inferred from homology"/>
<evidence type="ECO:0000259" key="3">
    <source>
        <dbReference type="Pfam" id="PF01625"/>
    </source>
</evidence>
<evidence type="ECO:0000313" key="4">
    <source>
        <dbReference type="EMBL" id="AKB84523.1"/>
    </source>
</evidence>
<dbReference type="EC" id="1.8.4.11" evidence="2"/>
<feature type="active site" evidence="2">
    <location>
        <position position="11"/>
    </location>
</feature>
<dbReference type="OrthoDB" id="7150at2157"/>
<dbReference type="KEGG" id="mmet:MCMEM_0470"/>
<dbReference type="PATRIC" id="fig|1434104.5.peg.515"/>
<accession>A0A0E3SQT2</accession>
<comment type="catalytic activity">
    <reaction evidence="2">
        <text>L-methionyl-[protein] + [thioredoxin]-disulfide + H2O = L-methionyl-(S)-S-oxide-[protein] + [thioredoxin]-dithiol</text>
        <dbReference type="Rhea" id="RHEA:14217"/>
        <dbReference type="Rhea" id="RHEA-COMP:10698"/>
        <dbReference type="Rhea" id="RHEA-COMP:10700"/>
        <dbReference type="Rhea" id="RHEA-COMP:12313"/>
        <dbReference type="Rhea" id="RHEA-COMP:12315"/>
        <dbReference type="ChEBI" id="CHEBI:15377"/>
        <dbReference type="ChEBI" id="CHEBI:16044"/>
        <dbReference type="ChEBI" id="CHEBI:29950"/>
        <dbReference type="ChEBI" id="CHEBI:44120"/>
        <dbReference type="ChEBI" id="CHEBI:50058"/>
        <dbReference type="EC" id="1.8.4.11"/>
    </reaction>
</comment>
<dbReference type="InterPro" id="IPR002569">
    <property type="entry name" value="Met_Sox_Rdtase_MsrA_dom"/>
</dbReference>
<organism evidence="4 5">
    <name type="scientific">Methanococcoides methylutens MM1</name>
    <dbReference type="NCBI Taxonomy" id="1434104"/>
    <lineage>
        <taxon>Archaea</taxon>
        <taxon>Methanobacteriati</taxon>
        <taxon>Methanobacteriota</taxon>
        <taxon>Stenosarchaea group</taxon>
        <taxon>Methanomicrobia</taxon>
        <taxon>Methanosarcinales</taxon>
        <taxon>Methanosarcinaceae</taxon>
        <taxon>Methanococcoides</taxon>
    </lineage>
</organism>
<reference evidence="4 5" key="1">
    <citation type="submission" date="2014-07" db="EMBL/GenBank/DDBJ databases">
        <title>Methanogenic archaea and the global carbon cycle.</title>
        <authorList>
            <person name="Henriksen J.R."/>
            <person name="Luke J."/>
            <person name="Reinhart S."/>
            <person name="Benedict M.N."/>
            <person name="Youngblut N.D."/>
            <person name="Metcalf M.E."/>
            <person name="Whitaker R.J."/>
            <person name="Metcalf W.W."/>
        </authorList>
    </citation>
    <scope>NUCLEOTIDE SEQUENCE [LARGE SCALE GENOMIC DNA]</scope>
    <source>
        <strain evidence="4 5">MM1</strain>
    </source>
</reference>
<feature type="domain" description="Peptide methionine sulphoxide reductase MsrA" evidence="3">
    <location>
        <begin position="4"/>
        <end position="150"/>
    </location>
</feature>
<dbReference type="Proteomes" id="UP000033048">
    <property type="component" value="Chromosome"/>
</dbReference>
<dbReference type="STRING" id="1434104.MCMEM_0470"/>
<comment type="catalytic activity">
    <reaction evidence="2">
        <text>[thioredoxin]-disulfide + L-methionine + H2O = L-methionine (S)-S-oxide + [thioredoxin]-dithiol</text>
        <dbReference type="Rhea" id="RHEA:19993"/>
        <dbReference type="Rhea" id="RHEA-COMP:10698"/>
        <dbReference type="Rhea" id="RHEA-COMP:10700"/>
        <dbReference type="ChEBI" id="CHEBI:15377"/>
        <dbReference type="ChEBI" id="CHEBI:29950"/>
        <dbReference type="ChEBI" id="CHEBI:50058"/>
        <dbReference type="ChEBI" id="CHEBI:57844"/>
        <dbReference type="ChEBI" id="CHEBI:58772"/>
        <dbReference type="EC" id="1.8.4.11"/>
    </reaction>
</comment>